<dbReference type="Proteomes" id="UP000492821">
    <property type="component" value="Unassembled WGS sequence"/>
</dbReference>
<reference evidence="3" key="2">
    <citation type="submission" date="2020-10" db="UniProtKB">
        <authorList>
            <consortium name="WormBaseParasite"/>
        </authorList>
    </citation>
    <scope>IDENTIFICATION</scope>
</reference>
<protein>
    <submittedName>
        <fullName evidence="3">Apple domain-containing protein</fullName>
    </submittedName>
</protein>
<sequence length="165" mass="19053">MHVLLTSLFLVATVNSYEYEFIQTFGYDFSVHYFKTYVTINASACIDECIQYEKCIGIYMDRSAGSCLLIDRYVEYFEIPEVCSNYVLKTPHVDYPNGTLNDVEQLLYNLIYAFNGTCPNGWNEESTTCSLSFKNRGEILCDDYSYSPLPETSWNGTHCLTDKRF</sequence>
<feature type="chain" id="PRO_5029004380" evidence="1">
    <location>
        <begin position="17"/>
        <end position="165"/>
    </location>
</feature>
<dbReference type="WBParaSite" id="Pan_g6274.t1">
    <property type="protein sequence ID" value="Pan_g6274.t1"/>
    <property type="gene ID" value="Pan_g6274"/>
</dbReference>
<proteinExistence type="predicted"/>
<organism evidence="2 3">
    <name type="scientific">Panagrellus redivivus</name>
    <name type="common">Microworm</name>
    <dbReference type="NCBI Taxonomy" id="6233"/>
    <lineage>
        <taxon>Eukaryota</taxon>
        <taxon>Metazoa</taxon>
        <taxon>Ecdysozoa</taxon>
        <taxon>Nematoda</taxon>
        <taxon>Chromadorea</taxon>
        <taxon>Rhabditida</taxon>
        <taxon>Tylenchina</taxon>
        <taxon>Panagrolaimomorpha</taxon>
        <taxon>Panagrolaimoidea</taxon>
        <taxon>Panagrolaimidae</taxon>
        <taxon>Panagrellus</taxon>
    </lineage>
</organism>
<feature type="signal peptide" evidence="1">
    <location>
        <begin position="1"/>
        <end position="16"/>
    </location>
</feature>
<accession>A0A7E4W4L0</accession>
<evidence type="ECO:0000313" key="3">
    <source>
        <dbReference type="WBParaSite" id="Pan_g6274.t1"/>
    </source>
</evidence>
<name>A0A7E4W4L0_PANRE</name>
<keyword evidence="1" id="KW-0732">Signal</keyword>
<evidence type="ECO:0000313" key="2">
    <source>
        <dbReference type="Proteomes" id="UP000492821"/>
    </source>
</evidence>
<reference evidence="2" key="1">
    <citation type="journal article" date="2013" name="Genetics">
        <title>The draft genome and transcriptome of Panagrellus redivivus are shaped by the harsh demands of a free-living lifestyle.</title>
        <authorList>
            <person name="Srinivasan J."/>
            <person name="Dillman A.R."/>
            <person name="Macchietto M.G."/>
            <person name="Heikkinen L."/>
            <person name="Lakso M."/>
            <person name="Fracchia K.M."/>
            <person name="Antoshechkin I."/>
            <person name="Mortazavi A."/>
            <person name="Wong G."/>
            <person name="Sternberg P.W."/>
        </authorList>
    </citation>
    <scope>NUCLEOTIDE SEQUENCE [LARGE SCALE GENOMIC DNA]</scope>
    <source>
        <strain evidence="2">MT8872</strain>
    </source>
</reference>
<evidence type="ECO:0000256" key="1">
    <source>
        <dbReference type="SAM" id="SignalP"/>
    </source>
</evidence>
<keyword evidence="2" id="KW-1185">Reference proteome</keyword>
<dbReference type="AlphaFoldDB" id="A0A7E4W4L0"/>